<dbReference type="AlphaFoldDB" id="A0A0R1K5L9"/>
<keyword evidence="3" id="KW-1185">Reference proteome</keyword>
<dbReference type="Proteomes" id="UP000051248">
    <property type="component" value="Unassembled WGS sequence"/>
</dbReference>
<dbReference type="Pfam" id="PF22696">
    <property type="entry name" value="Putative_PNPOx_2"/>
    <property type="match status" value="1"/>
</dbReference>
<name>A0A0R1K5L9_9LACO</name>
<dbReference type="RefSeq" id="WP_025024584.1">
    <property type="nucleotide sequence ID" value="NZ_AZDZ01000022.1"/>
</dbReference>
<evidence type="ECO:0000313" key="2">
    <source>
        <dbReference type="EMBL" id="KRK78536.1"/>
    </source>
</evidence>
<dbReference type="eggNOG" id="ENOG5030W3A">
    <property type="taxonomic scope" value="Bacteria"/>
</dbReference>
<dbReference type="Gene3D" id="2.30.110.10">
    <property type="entry name" value="Electron Transport, Fmn-binding Protein, Chain A"/>
    <property type="match status" value="1"/>
</dbReference>
<dbReference type="EMBL" id="AZDZ01000022">
    <property type="protein sequence ID" value="KRK78536.1"/>
    <property type="molecule type" value="Genomic_DNA"/>
</dbReference>
<evidence type="ECO:0000313" key="3">
    <source>
        <dbReference type="Proteomes" id="UP000051248"/>
    </source>
</evidence>
<accession>A0A0R1K5L9</accession>
<dbReference type="OrthoDB" id="2146997at2"/>
<protein>
    <recommendedName>
        <fullName evidence="1">Pyridoxamine 5'-phosphate oxidase-like domain-containing protein</fullName>
    </recommendedName>
</protein>
<gene>
    <name evidence="2" type="ORF">FD03_GL002311</name>
</gene>
<dbReference type="InterPro" id="IPR012349">
    <property type="entry name" value="Split_barrel_FMN-bd"/>
</dbReference>
<evidence type="ECO:0000259" key="1">
    <source>
        <dbReference type="Pfam" id="PF22696"/>
    </source>
</evidence>
<proteinExistence type="predicted"/>
<reference evidence="2 3" key="1">
    <citation type="journal article" date="2015" name="Genome Announc.">
        <title>Expanding the biotechnology potential of lactobacilli through comparative genomics of 213 strains and associated genera.</title>
        <authorList>
            <person name="Sun Z."/>
            <person name="Harris H.M."/>
            <person name="McCann A."/>
            <person name="Guo C."/>
            <person name="Argimon S."/>
            <person name="Zhang W."/>
            <person name="Yang X."/>
            <person name="Jeffery I.B."/>
            <person name="Cooney J.C."/>
            <person name="Kagawa T.F."/>
            <person name="Liu W."/>
            <person name="Song Y."/>
            <person name="Salvetti E."/>
            <person name="Wrobel A."/>
            <person name="Rasinkangas P."/>
            <person name="Parkhill J."/>
            <person name="Rea M.C."/>
            <person name="O'Sullivan O."/>
            <person name="Ritari J."/>
            <person name="Douillard F.P."/>
            <person name="Paul Ross R."/>
            <person name="Yang R."/>
            <person name="Briner A.E."/>
            <person name="Felis G.E."/>
            <person name="de Vos W.M."/>
            <person name="Barrangou R."/>
            <person name="Klaenhammer T.R."/>
            <person name="Caufield P.W."/>
            <person name="Cui Y."/>
            <person name="Zhang H."/>
            <person name="O'Toole P.W."/>
        </authorList>
    </citation>
    <scope>NUCLEOTIDE SEQUENCE [LARGE SCALE GENOMIC DNA]</scope>
    <source>
        <strain evidence="2 3">DSM 19682</strain>
    </source>
</reference>
<dbReference type="STRING" id="1423775.FD03_GL002311"/>
<dbReference type="InterPro" id="IPR055196">
    <property type="entry name" value="Putative_PNPOx_2"/>
</dbReference>
<feature type="domain" description="Pyridoxamine 5'-phosphate oxidase-like" evidence="1">
    <location>
        <begin position="9"/>
        <end position="135"/>
    </location>
</feature>
<comment type="caution">
    <text evidence="2">The sequence shown here is derived from an EMBL/GenBank/DDBJ whole genome shotgun (WGS) entry which is preliminary data.</text>
</comment>
<dbReference type="PATRIC" id="fig|1423775.4.peg.2349"/>
<organism evidence="2 3">
    <name type="scientific">Companilactobacillus nodensis DSM 19682 = JCM 14932 = NBRC 107160</name>
    <dbReference type="NCBI Taxonomy" id="1423775"/>
    <lineage>
        <taxon>Bacteria</taxon>
        <taxon>Bacillati</taxon>
        <taxon>Bacillota</taxon>
        <taxon>Bacilli</taxon>
        <taxon>Lactobacillales</taxon>
        <taxon>Lactobacillaceae</taxon>
        <taxon>Companilactobacillus</taxon>
    </lineage>
</organism>
<sequence length="143" mass="16288">MNISLLKEVTKTTNKMALSLSVDNMANVKIVNFVWFEDQPNTLFFSSVKGTVGTAEYDKAQSVAFISIPNSDMIGNPYIRSQNVSIQHSDKTMKELLTKYLETVPNYQKVWDLIGSKLQVFELQLDDVYIDPGLDREKITLKF</sequence>